<dbReference type="Proteomes" id="UP001354931">
    <property type="component" value="Unassembled WGS sequence"/>
</dbReference>
<keyword evidence="2" id="KW-0001">2Fe-2S</keyword>
<dbReference type="PROSITE" id="PS01099">
    <property type="entry name" value="COMPLEX1_24K"/>
    <property type="match status" value="1"/>
</dbReference>
<evidence type="ECO:0000256" key="2">
    <source>
        <dbReference type="ARBA" id="ARBA00022714"/>
    </source>
</evidence>
<dbReference type="PANTHER" id="PTHR43342">
    <property type="entry name" value="NADH-QUINONE OXIDOREDUCTASE, E SUBUNIT"/>
    <property type="match status" value="1"/>
</dbReference>
<name>A0ABU6FIK6_9ACTN</name>
<dbReference type="InterPro" id="IPR041921">
    <property type="entry name" value="NuoE_N"/>
</dbReference>
<evidence type="ECO:0000256" key="1">
    <source>
        <dbReference type="ARBA" id="ARBA00010643"/>
    </source>
</evidence>
<dbReference type="InterPro" id="IPR028431">
    <property type="entry name" value="NADP_DH_HndA-like"/>
</dbReference>
<dbReference type="SUPFAM" id="SSF52833">
    <property type="entry name" value="Thioredoxin-like"/>
    <property type="match status" value="1"/>
</dbReference>
<evidence type="ECO:0000256" key="6">
    <source>
        <dbReference type="ARBA" id="ARBA00034078"/>
    </source>
</evidence>
<comment type="similarity">
    <text evidence="1">Belongs to the complex I 24 kDa subunit family.</text>
</comment>
<gene>
    <name evidence="7" type="ORF">OKJ99_41065</name>
</gene>
<dbReference type="InterPro" id="IPR036249">
    <property type="entry name" value="Thioredoxin-like_sf"/>
</dbReference>
<dbReference type="Gene3D" id="3.40.30.10">
    <property type="entry name" value="Glutaredoxin"/>
    <property type="match status" value="1"/>
</dbReference>
<dbReference type="RefSeq" id="WP_326023654.1">
    <property type="nucleotide sequence ID" value="NZ_JAOZYC010000202.1"/>
</dbReference>
<keyword evidence="4" id="KW-0408">Iron</keyword>
<reference evidence="7 8" key="1">
    <citation type="submission" date="2022-10" db="EMBL/GenBank/DDBJ databases">
        <authorList>
            <person name="Xie J."/>
            <person name="Shen N."/>
        </authorList>
    </citation>
    <scope>NUCLEOTIDE SEQUENCE [LARGE SCALE GENOMIC DNA]</scope>
    <source>
        <strain evidence="7 8">YIM65594</strain>
    </source>
</reference>
<protein>
    <submittedName>
        <fullName evidence="7">NAD(P)H-dependent oxidoreductase subunit E</fullName>
    </submittedName>
</protein>
<comment type="cofactor">
    <cofactor evidence="6">
        <name>[2Fe-2S] cluster</name>
        <dbReference type="ChEBI" id="CHEBI:190135"/>
    </cofactor>
</comment>
<evidence type="ECO:0000256" key="3">
    <source>
        <dbReference type="ARBA" id="ARBA00022723"/>
    </source>
</evidence>
<evidence type="ECO:0000256" key="5">
    <source>
        <dbReference type="ARBA" id="ARBA00023014"/>
    </source>
</evidence>
<evidence type="ECO:0000313" key="7">
    <source>
        <dbReference type="EMBL" id="MEB8343886.1"/>
    </source>
</evidence>
<keyword evidence="3" id="KW-0479">Metal-binding</keyword>
<keyword evidence="5" id="KW-0411">Iron-sulfur</keyword>
<dbReference type="CDD" id="cd03081">
    <property type="entry name" value="TRX_Fd_NuoE_FDH_gamma"/>
    <property type="match status" value="1"/>
</dbReference>
<keyword evidence="8" id="KW-1185">Reference proteome</keyword>
<dbReference type="Pfam" id="PF01257">
    <property type="entry name" value="2Fe-2S_thioredx"/>
    <property type="match status" value="1"/>
</dbReference>
<dbReference type="PIRSF" id="PIRSF000216">
    <property type="entry name" value="NADH_DH_24kDa"/>
    <property type="match status" value="1"/>
</dbReference>
<dbReference type="Gene3D" id="1.10.10.1590">
    <property type="entry name" value="NADH-quinone oxidoreductase subunit E"/>
    <property type="match status" value="1"/>
</dbReference>
<accession>A0ABU6FIK6</accession>
<dbReference type="EMBL" id="JAOZYC010000202">
    <property type="protein sequence ID" value="MEB8343886.1"/>
    <property type="molecule type" value="Genomic_DNA"/>
</dbReference>
<evidence type="ECO:0000256" key="4">
    <source>
        <dbReference type="ARBA" id="ARBA00023004"/>
    </source>
</evidence>
<proteinExistence type="inferred from homology"/>
<comment type="caution">
    <text evidence="7">The sequence shown here is derived from an EMBL/GenBank/DDBJ whole genome shotgun (WGS) entry which is preliminary data.</text>
</comment>
<organism evidence="7 8">
    <name type="scientific">Streptomyces endophyticus</name>
    <dbReference type="NCBI Taxonomy" id="714166"/>
    <lineage>
        <taxon>Bacteria</taxon>
        <taxon>Bacillati</taxon>
        <taxon>Actinomycetota</taxon>
        <taxon>Actinomycetes</taxon>
        <taxon>Kitasatosporales</taxon>
        <taxon>Streptomycetaceae</taxon>
        <taxon>Streptomyces</taxon>
    </lineage>
</organism>
<dbReference type="InterPro" id="IPR002023">
    <property type="entry name" value="NuoE-like"/>
</dbReference>
<sequence length="164" mass="16960">MTEGGAIMTTSGTDVSVESVVRRAASAHRGERGALLPVLHAVQAELGCVPQDAIPVLADEFNLSRADVHGVVTFYHDFRGEPAGRSTVRICCAEACQALGADRLLSHVRESGLAVGETSADGSVTVEQVFCLGNCALGPSVEANGRLHGRVTPARLGAILNGTV</sequence>
<evidence type="ECO:0000313" key="8">
    <source>
        <dbReference type="Proteomes" id="UP001354931"/>
    </source>
</evidence>
<dbReference type="PANTHER" id="PTHR43342:SF2">
    <property type="entry name" value="POTENTIAL NAD-REDUCING HYDROGENASE SUBUNIT"/>
    <property type="match status" value="1"/>
</dbReference>